<dbReference type="EMBL" id="JAAIUW010000006">
    <property type="protein sequence ID" value="KAF7827785.1"/>
    <property type="molecule type" value="Genomic_DNA"/>
</dbReference>
<name>A0A834TWT1_9FABA</name>
<reference evidence="3" key="1">
    <citation type="submission" date="2020-09" db="EMBL/GenBank/DDBJ databases">
        <title>Genome-Enabled Discovery of Anthraquinone Biosynthesis in Senna tora.</title>
        <authorList>
            <person name="Kang S.-H."/>
            <person name="Pandey R.P."/>
            <person name="Lee C.-M."/>
            <person name="Sim J.-S."/>
            <person name="Jeong J.-T."/>
            <person name="Choi B.-S."/>
            <person name="Jung M."/>
            <person name="Ginzburg D."/>
            <person name="Zhao K."/>
            <person name="Won S.Y."/>
            <person name="Oh T.-J."/>
            <person name="Yu Y."/>
            <person name="Kim N.-H."/>
            <person name="Lee O.R."/>
            <person name="Lee T.-H."/>
            <person name="Bashyal P."/>
            <person name="Kim T.-S."/>
            <person name="Lee W.-H."/>
            <person name="Kawkins C."/>
            <person name="Kim C.-K."/>
            <person name="Kim J.S."/>
            <person name="Ahn B.O."/>
            <person name="Rhee S.Y."/>
            <person name="Sohng J.K."/>
        </authorList>
    </citation>
    <scope>NUCLEOTIDE SEQUENCE</scope>
    <source>
        <tissue evidence="3">Leaf</tissue>
    </source>
</reference>
<dbReference type="OrthoDB" id="444127at2759"/>
<dbReference type="InterPro" id="IPR023213">
    <property type="entry name" value="CAT-like_dom_sf"/>
</dbReference>
<dbReference type="Proteomes" id="UP000634136">
    <property type="component" value="Unassembled WGS sequence"/>
</dbReference>
<comment type="caution">
    <text evidence="3">The sequence shown here is derived from an EMBL/GenBank/DDBJ whole genome shotgun (WGS) entry which is preliminary data.</text>
</comment>
<proteinExistence type="inferred from homology"/>
<accession>A0A834TWT1</accession>
<sequence length="120" mass="13575">MEYSSILYDVELPSNHHRQAKHQMEEEEGPCSRHQTALAKALVFYYPFAGRLREGPECKLVVDCNAQGVLFVEVNADVTLDQFGHLQPPFPCFQELLYKVPSSNGVIDCPLYLTYTGPIN</sequence>
<organism evidence="3 4">
    <name type="scientific">Senna tora</name>
    <dbReference type="NCBI Taxonomy" id="362788"/>
    <lineage>
        <taxon>Eukaryota</taxon>
        <taxon>Viridiplantae</taxon>
        <taxon>Streptophyta</taxon>
        <taxon>Embryophyta</taxon>
        <taxon>Tracheophyta</taxon>
        <taxon>Spermatophyta</taxon>
        <taxon>Magnoliopsida</taxon>
        <taxon>eudicotyledons</taxon>
        <taxon>Gunneridae</taxon>
        <taxon>Pentapetalae</taxon>
        <taxon>rosids</taxon>
        <taxon>fabids</taxon>
        <taxon>Fabales</taxon>
        <taxon>Fabaceae</taxon>
        <taxon>Caesalpinioideae</taxon>
        <taxon>Cassia clade</taxon>
        <taxon>Senna</taxon>
    </lineage>
</organism>
<dbReference type="PANTHER" id="PTHR31147:SF66">
    <property type="entry name" value="OS05G0315700 PROTEIN"/>
    <property type="match status" value="1"/>
</dbReference>
<dbReference type="InterPro" id="IPR050898">
    <property type="entry name" value="Plant_acyltransferase"/>
</dbReference>
<dbReference type="AlphaFoldDB" id="A0A834TWT1"/>
<evidence type="ECO:0000313" key="4">
    <source>
        <dbReference type="Proteomes" id="UP000634136"/>
    </source>
</evidence>
<comment type="similarity">
    <text evidence="1">Belongs to the plant acyltransferase family.</text>
</comment>
<evidence type="ECO:0000313" key="3">
    <source>
        <dbReference type="EMBL" id="KAF7827785.1"/>
    </source>
</evidence>
<gene>
    <name evidence="3" type="ORF">G2W53_018949</name>
</gene>
<dbReference type="Gene3D" id="3.30.559.10">
    <property type="entry name" value="Chloramphenicol acetyltransferase-like domain"/>
    <property type="match status" value="1"/>
</dbReference>
<keyword evidence="2 3" id="KW-0808">Transferase</keyword>
<evidence type="ECO:0000256" key="1">
    <source>
        <dbReference type="ARBA" id="ARBA00009861"/>
    </source>
</evidence>
<keyword evidence="4" id="KW-1185">Reference proteome</keyword>
<dbReference type="PANTHER" id="PTHR31147">
    <property type="entry name" value="ACYL TRANSFERASE 4"/>
    <property type="match status" value="1"/>
</dbReference>
<dbReference type="GO" id="GO:0016740">
    <property type="term" value="F:transferase activity"/>
    <property type="evidence" value="ECO:0007669"/>
    <property type="project" value="UniProtKB-KW"/>
</dbReference>
<evidence type="ECO:0000256" key="2">
    <source>
        <dbReference type="ARBA" id="ARBA00022679"/>
    </source>
</evidence>
<protein>
    <submittedName>
        <fullName evidence="3">Benzyl alcohol O-benzoyltransferase-like</fullName>
    </submittedName>
</protein>
<dbReference type="Pfam" id="PF02458">
    <property type="entry name" value="Transferase"/>
    <property type="match status" value="1"/>
</dbReference>